<reference evidence="1" key="1">
    <citation type="submission" date="2020-10" db="EMBL/GenBank/DDBJ databases">
        <authorList>
            <person name="Han B."/>
            <person name="Lu T."/>
            <person name="Zhao Q."/>
            <person name="Huang X."/>
            <person name="Zhao Y."/>
        </authorList>
    </citation>
    <scope>NUCLEOTIDE SEQUENCE</scope>
</reference>
<comment type="caution">
    <text evidence="1">The sequence shown here is derived from an EMBL/GenBank/DDBJ whole genome shotgun (WGS) entry which is preliminary data.</text>
</comment>
<sequence>MAEIDEILILPFTDPRNNSSVFDHVNTSKLAITIITCVQFKTLMRMLVISPHLVTDKVYLHKAVKHAIKSGVIDQWMLVREQGFLPKERADPTGEQYEVRFITEKEYRTLPDAMPSENSSTSELAYVE</sequence>
<accession>A0A811PM96</accession>
<organism evidence="1 2">
    <name type="scientific">Miscanthus lutarioriparius</name>
    <dbReference type="NCBI Taxonomy" id="422564"/>
    <lineage>
        <taxon>Eukaryota</taxon>
        <taxon>Viridiplantae</taxon>
        <taxon>Streptophyta</taxon>
        <taxon>Embryophyta</taxon>
        <taxon>Tracheophyta</taxon>
        <taxon>Spermatophyta</taxon>
        <taxon>Magnoliopsida</taxon>
        <taxon>Liliopsida</taxon>
        <taxon>Poales</taxon>
        <taxon>Poaceae</taxon>
        <taxon>PACMAD clade</taxon>
        <taxon>Panicoideae</taxon>
        <taxon>Andropogonodae</taxon>
        <taxon>Andropogoneae</taxon>
        <taxon>Saccharinae</taxon>
        <taxon>Miscanthus</taxon>
    </lineage>
</organism>
<gene>
    <name evidence="1" type="ORF">NCGR_LOCUS29939</name>
</gene>
<dbReference type="OrthoDB" id="1985541at2759"/>
<dbReference type="EMBL" id="CAJGYO010000007">
    <property type="protein sequence ID" value="CAD6245641.1"/>
    <property type="molecule type" value="Genomic_DNA"/>
</dbReference>
<evidence type="ECO:0000313" key="1">
    <source>
        <dbReference type="EMBL" id="CAD6245641.1"/>
    </source>
</evidence>
<dbReference type="AlphaFoldDB" id="A0A811PM96"/>
<keyword evidence="2" id="KW-1185">Reference proteome</keyword>
<dbReference type="Proteomes" id="UP000604825">
    <property type="component" value="Unassembled WGS sequence"/>
</dbReference>
<protein>
    <submittedName>
        <fullName evidence="1">Uncharacterized protein</fullName>
    </submittedName>
</protein>
<name>A0A811PM96_9POAL</name>
<proteinExistence type="predicted"/>
<evidence type="ECO:0000313" key="2">
    <source>
        <dbReference type="Proteomes" id="UP000604825"/>
    </source>
</evidence>